<gene>
    <name evidence="3" type="ORF">DLM65_06595</name>
</gene>
<name>A0A2W6AC56_9BACT</name>
<dbReference type="EMBL" id="QHBU01000123">
    <property type="protein sequence ID" value="PZR81094.1"/>
    <property type="molecule type" value="Genomic_DNA"/>
</dbReference>
<dbReference type="PANTHER" id="PTHR34136:SF1">
    <property type="entry name" value="UDP-N-ACETYL-D-MANNOSAMINURONIC ACID TRANSFERASE"/>
    <property type="match status" value="1"/>
</dbReference>
<reference evidence="3 4" key="1">
    <citation type="journal article" date="2017" name="Nature">
        <title>Atmospheric trace gases support primary production in Antarctic desert surface soil.</title>
        <authorList>
            <person name="Ji M."/>
            <person name="Greening C."/>
            <person name="Vanwonterghem I."/>
            <person name="Carere C.R."/>
            <person name="Bay S.K."/>
            <person name="Steen J.A."/>
            <person name="Montgomery K."/>
            <person name="Lines T."/>
            <person name="Beardall J."/>
            <person name="van Dorst J."/>
            <person name="Snape I."/>
            <person name="Stott M.B."/>
            <person name="Hugenholtz P."/>
            <person name="Ferrari B.C."/>
        </authorList>
    </citation>
    <scope>NUCLEOTIDE SEQUENCE [LARGE SCALE GENOMIC DNA]</scope>
    <source>
        <strain evidence="3">RRmetagenome_bin12</strain>
    </source>
</reference>
<dbReference type="CDD" id="cd06533">
    <property type="entry name" value="Glyco_transf_WecG_TagA"/>
    <property type="match status" value="1"/>
</dbReference>
<dbReference type="AlphaFoldDB" id="A0A2W6AC56"/>
<evidence type="ECO:0008006" key="5">
    <source>
        <dbReference type="Google" id="ProtNLM"/>
    </source>
</evidence>
<comment type="caution">
    <text evidence="3">The sequence shown here is derived from an EMBL/GenBank/DDBJ whole genome shotgun (WGS) entry which is preliminary data.</text>
</comment>
<proteinExistence type="predicted"/>
<dbReference type="Pfam" id="PF03808">
    <property type="entry name" value="Glyco_tran_WecG"/>
    <property type="match status" value="1"/>
</dbReference>
<organism evidence="3 4">
    <name type="scientific">Candidatus Aeolococcus gillhamiae</name>
    <dbReference type="NCBI Taxonomy" id="3127015"/>
    <lineage>
        <taxon>Bacteria</taxon>
        <taxon>Bacillati</taxon>
        <taxon>Candidatus Dormiibacterota</taxon>
        <taxon>Candidatus Dormibacteria</taxon>
        <taxon>Candidatus Aeolococcales</taxon>
        <taxon>Candidatus Aeolococcaceae</taxon>
        <taxon>Candidatus Aeolococcus</taxon>
    </lineage>
</organism>
<dbReference type="NCBIfam" id="TIGR00696">
    <property type="entry name" value="wecG_tagA_cpsF"/>
    <property type="match status" value="1"/>
</dbReference>
<keyword evidence="2" id="KW-0808">Transferase</keyword>
<evidence type="ECO:0000256" key="2">
    <source>
        <dbReference type="ARBA" id="ARBA00022679"/>
    </source>
</evidence>
<evidence type="ECO:0000313" key="3">
    <source>
        <dbReference type="EMBL" id="PZR81094.1"/>
    </source>
</evidence>
<accession>A0A2W6AC56</accession>
<protein>
    <recommendedName>
        <fullName evidence="5">Glycosyltransferase</fullName>
    </recommendedName>
</protein>
<dbReference type="PANTHER" id="PTHR34136">
    <property type="match status" value="1"/>
</dbReference>
<dbReference type="InterPro" id="IPR004629">
    <property type="entry name" value="WecG_TagA_CpsF"/>
</dbReference>
<evidence type="ECO:0000313" key="4">
    <source>
        <dbReference type="Proteomes" id="UP000248724"/>
    </source>
</evidence>
<dbReference type="GO" id="GO:0016758">
    <property type="term" value="F:hexosyltransferase activity"/>
    <property type="evidence" value="ECO:0007669"/>
    <property type="project" value="TreeGrafter"/>
</dbReference>
<dbReference type="Proteomes" id="UP000248724">
    <property type="component" value="Unassembled WGS sequence"/>
</dbReference>
<keyword evidence="1" id="KW-0328">Glycosyltransferase</keyword>
<evidence type="ECO:0000256" key="1">
    <source>
        <dbReference type="ARBA" id="ARBA00022676"/>
    </source>
</evidence>
<sequence length="241" mass="26059">MPLTTRTRVLGCPVDVVDMGTAVERLLELLASAGGQPALVVTLNPEILMRARREPSFGALLESAALIVPDGVGLVRALRRRGFRRAERVGGADLLEAYLPHARSLGHRVALVGAGPGVAERAAEVLRRRHPGLDVVADGGDPTAATAARVGAGEPAVVAAAYGAGRQERFLREYLPAMYGRVGIGVGGTLDYLAGTARRAPALVRQAGLEWLWRLAQEPSRWRRQLALPQFWFLERREVRR</sequence>